<dbReference type="OrthoDB" id="9785126at2"/>
<evidence type="ECO:0000259" key="2">
    <source>
        <dbReference type="Pfam" id="PF07885"/>
    </source>
</evidence>
<feature type="domain" description="Potassium channel" evidence="2">
    <location>
        <begin position="85"/>
        <end position="161"/>
    </location>
</feature>
<accession>A0A372IR76</accession>
<protein>
    <submittedName>
        <fullName evidence="3">Two pore domain potassium channel family protein</fullName>
    </submittedName>
</protein>
<proteinExistence type="predicted"/>
<name>A0A372IR76_9BACT</name>
<keyword evidence="4" id="KW-1185">Reference proteome</keyword>
<dbReference type="AlphaFoldDB" id="A0A372IR76"/>
<dbReference type="Pfam" id="PF07885">
    <property type="entry name" value="Ion_trans_2"/>
    <property type="match status" value="1"/>
</dbReference>
<dbReference type="GO" id="GO:0034220">
    <property type="term" value="P:monoatomic ion transmembrane transport"/>
    <property type="evidence" value="ECO:0007669"/>
    <property type="project" value="UniProtKB-KW"/>
</dbReference>
<keyword evidence="3" id="KW-0406">Ion transport</keyword>
<sequence length="395" mass="43887">MSIPGLIAGILLILYALLDAFQTVILPRRATGRFRLTRIFYIVTWMPWSWLVSRVRDTRKRETLFSIYGPLSLVALIVIWAGALVFGFGLIFHALGSPFVDPLGQNANPDSAWHTDFYVSGTTIFTLGLGDVVPHTIVVRSLIVLEAGMGLGFVALVIGYFPVLYGAFSRREVAISLLDARAGSPPTAAELLKRHAFEGGNSALTLLLEEWERWSAELMESHISYPLLCYFRSQHSNQSWLGGLTAVLDTCALLIASVQEHPARQAQLTFAMARHALVDLSQIFSLAPVQERNDRLPAADFQRLQDRLCGYGVPLCRDEKSQARLVQMRQLYEGHAEALSRFLCMPLPPFITDHPHKDNWLSVAKLRAETEAVANGQPPADASAILLHDDDTHVF</sequence>
<keyword evidence="1" id="KW-0812">Transmembrane</keyword>
<keyword evidence="1" id="KW-1133">Transmembrane helix</keyword>
<dbReference type="EMBL" id="QVQT01000003">
    <property type="protein sequence ID" value="RFU17023.1"/>
    <property type="molecule type" value="Genomic_DNA"/>
</dbReference>
<dbReference type="SUPFAM" id="SSF81324">
    <property type="entry name" value="Voltage-gated potassium channels"/>
    <property type="match status" value="1"/>
</dbReference>
<feature type="transmembrane region" description="Helical" evidence="1">
    <location>
        <begin position="137"/>
        <end position="161"/>
    </location>
</feature>
<dbReference type="RefSeq" id="WP_117299235.1">
    <property type="nucleotide sequence ID" value="NZ_QVQT02000003.1"/>
</dbReference>
<keyword evidence="3" id="KW-0407">Ion channel</keyword>
<dbReference type="Gene3D" id="1.10.287.70">
    <property type="match status" value="1"/>
</dbReference>
<gene>
    <name evidence="3" type="ORF">D0Y96_09955</name>
</gene>
<feature type="transmembrane region" description="Helical" evidence="1">
    <location>
        <begin position="65"/>
        <end position="92"/>
    </location>
</feature>
<keyword evidence="1" id="KW-0472">Membrane</keyword>
<evidence type="ECO:0000313" key="3">
    <source>
        <dbReference type="EMBL" id="RFU17023.1"/>
    </source>
</evidence>
<dbReference type="Proteomes" id="UP000264702">
    <property type="component" value="Unassembled WGS sequence"/>
</dbReference>
<evidence type="ECO:0000256" key="1">
    <source>
        <dbReference type="SAM" id="Phobius"/>
    </source>
</evidence>
<organism evidence="3 4">
    <name type="scientific">Paracidobacterium acidisoli</name>
    <dbReference type="NCBI Taxonomy" id="2303751"/>
    <lineage>
        <taxon>Bacteria</taxon>
        <taxon>Pseudomonadati</taxon>
        <taxon>Acidobacteriota</taxon>
        <taxon>Terriglobia</taxon>
        <taxon>Terriglobales</taxon>
        <taxon>Acidobacteriaceae</taxon>
        <taxon>Paracidobacterium</taxon>
    </lineage>
</organism>
<keyword evidence="3" id="KW-0813">Transport</keyword>
<comment type="caution">
    <text evidence="3">The sequence shown here is derived from an EMBL/GenBank/DDBJ whole genome shotgun (WGS) entry which is preliminary data.</text>
</comment>
<evidence type="ECO:0000313" key="4">
    <source>
        <dbReference type="Proteomes" id="UP000264702"/>
    </source>
</evidence>
<dbReference type="InterPro" id="IPR013099">
    <property type="entry name" value="K_chnl_dom"/>
</dbReference>
<reference evidence="3 4" key="1">
    <citation type="submission" date="2018-08" db="EMBL/GenBank/DDBJ databases">
        <title>Acidipila sp. 4G-K13, an acidobacterium isolated from forest soil.</title>
        <authorList>
            <person name="Gao Z.-H."/>
            <person name="Qiu L.-H."/>
        </authorList>
    </citation>
    <scope>NUCLEOTIDE SEQUENCE [LARGE SCALE GENOMIC DNA]</scope>
    <source>
        <strain evidence="3 4">4G-K13</strain>
    </source>
</reference>